<name>A0A518G6H7_9BACT</name>
<evidence type="ECO:0000313" key="2">
    <source>
        <dbReference type="EMBL" id="QDV24192.1"/>
    </source>
</evidence>
<dbReference type="OrthoDB" id="9989644at2"/>
<evidence type="ECO:0000256" key="1">
    <source>
        <dbReference type="SAM" id="Phobius"/>
    </source>
</evidence>
<sequence>MVASTLVETLTQFGVIIAIAIFVIVMLAMGASGTSIGRYMVPQAVIDVMSKLLPSSFITDATATAYGDFQLDMSGNARLKKVNVHRSDGMTIAWAFDPTIEFPQTGTFALNSFRHNLKSSSVSLIQRRWKCFGERLRSQMCWSMSTTPRKNVAPVQQLQKC</sequence>
<reference evidence="2 3" key="1">
    <citation type="submission" date="2019-02" db="EMBL/GenBank/DDBJ databases">
        <title>Deep-cultivation of Planctomycetes and their phenomic and genomic characterization uncovers novel biology.</title>
        <authorList>
            <person name="Wiegand S."/>
            <person name="Jogler M."/>
            <person name="Boedeker C."/>
            <person name="Pinto D."/>
            <person name="Vollmers J."/>
            <person name="Rivas-Marin E."/>
            <person name="Kohn T."/>
            <person name="Peeters S.H."/>
            <person name="Heuer A."/>
            <person name="Rast P."/>
            <person name="Oberbeckmann S."/>
            <person name="Bunk B."/>
            <person name="Jeske O."/>
            <person name="Meyerdierks A."/>
            <person name="Storesund J.E."/>
            <person name="Kallscheuer N."/>
            <person name="Luecker S."/>
            <person name="Lage O.M."/>
            <person name="Pohl T."/>
            <person name="Merkel B.J."/>
            <person name="Hornburger P."/>
            <person name="Mueller R.-W."/>
            <person name="Bruemmer F."/>
            <person name="Labrenz M."/>
            <person name="Spormann A.M."/>
            <person name="Op den Camp H."/>
            <person name="Overmann J."/>
            <person name="Amann R."/>
            <person name="Jetten M.S.M."/>
            <person name="Mascher T."/>
            <person name="Medema M.H."/>
            <person name="Devos D.P."/>
            <person name="Kaster A.-K."/>
            <person name="Ovreas L."/>
            <person name="Rohde M."/>
            <person name="Galperin M.Y."/>
            <person name="Jogler C."/>
        </authorList>
    </citation>
    <scope>NUCLEOTIDE SEQUENCE [LARGE SCALE GENOMIC DNA]</scope>
    <source>
        <strain evidence="2 3">Q31a</strain>
    </source>
</reference>
<keyword evidence="3" id="KW-1185">Reference proteome</keyword>
<feature type="transmembrane region" description="Helical" evidence="1">
    <location>
        <begin position="12"/>
        <end position="31"/>
    </location>
</feature>
<dbReference type="Proteomes" id="UP000318017">
    <property type="component" value="Chromosome"/>
</dbReference>
<keyword evidence="1" id="KW-0812">Transmembrane</keyword>
<gene>
    <name evidence="2" type="ORF">Q31a_25060</name>
</gene>
<accession>A0A518G6H7</accession>
<proteinExistence type="predicted"/>
<protein>
    <submittedName>
        <fullName evidence="2">Uncharacterized protein</fullName>
    </submittedName>
</protein>
<dbReference type="KEGG" id="ahel:Q31a_25060"/>
<keyword evidence="1" id="KW-1133">Transmembrane helix</keyword>
<keyword evidence="1" id="KW-0472">Membrane</keyword>
<evidence type="ECO:0000313" key="3">
    <source>
        <dbReference type="Proteomes" id="UP000318017"/>
    </source>
</evidence>
<dbReference type="RefSeq" id="WP_145077665.1">
    <property type="nucleotide sequence ID" value="NZ_CP036298.1"/>
</dbReference>
<dbReference type="EMBL" id="CP036298">
    <property type="protein sequence ID" value="QDV24192.1"/>
    <property type="molecule type" value="Genomic_DNA"/>
</dbReference>
<dbReference type="AlphaFoldDB" id="A0A518G6H7"/>
<organism evidence="2 3">
    <name type="scientific">Aureliella helgolandensis</name>
    <dbReference type="NCBI Taxonomy" id="2527968"/>
    <lineage>
        <taxon>Bacteria</taxon>
        <taxon>Pseudomonadati</taxon>
        <taxon>Planctomycetota</taxon>
        <taxon>Planctomycetia</taxon>
        <taxon>Pirellulales</taxon>
        <taxon>Pirellulaceae</taxon>
        <taxon>Aureliella</taxon>
    </lineage>
</organism>